<dbReference type="InterPro" id="IPR013534">
    <property type="entry name" value="Starch_synth_cat_dom"/>
</dbReference>
<dbReference type="GO" id="GO:0004373">
    <property type="term" value="F:alpha-1,4-glucan glucosyltransferase (UDP-glucose donor) activity"/>
    <property type="evidence" value="ECO:0007669"/>
    <property type="project" value="InterPro"/>
</dbReference>
<keyword evidence="5 7" id="KW-0808">Transferase</keyword>
<sequence>MKVLFVTSEAEPFAKTGGLGDVAGSLPRDLKNLDVDVSVIMPYYKEIKEKYNDKLYFIKCFTVSVGWRSQYCGLFQYEFEGVKYYFIDNERYFDRDGLYGYYDDAERFAFFDRAVLQALKEIDLKVEIIHANDWQSGMIPVLLKLEYSKDPFYSEIKTVFSIHNLLFRGTYDPNILPELFGYDMVPYEDGSLEFYGGVSFMKGGINYSDRVSTVSPSYAGEIQTSLYGEGLDGLLRNRSSALSGILNGIDYKAYNPEKDEYIYQDYSVRDLGGKSINKEKLQEELGLPVDKTIPLIGIVSRLTNQKGMNLVAEVSDSLLQKEVQLVVLGTGDYLYEEHFKNLQYRYPNKVSANIRFSNELAHKIYAACDMFLMPSLFEPCGLGQLIALRYGTIPIVRETGGLKDTVIPYNKYTGEGNGFSFKNYSAWELMNTIEYALSCYGNNDVWSNLVISAMNQDNSWKKSAEDYKNLYLNLVTQF</sequence>
<comment type="function">
    <text evidence="2 7">Synthesizes alpha-1,4-glucan chains using ADP-glucose.</text>
</comment>
<dbReference type="AlphaFoldDB" id="A0A937FI16"/>
<evidence type="ECO:0000256" key="4">
    <source>
        <dbReference type="ARBA" id="ARBA00022676"/>
    </source>
</evidence>
<evidence type="ECO:0000313" key="11">
    <source>
        <dbReference type="Proteomes" id="UP000623681"/>
    </source>
</evidence>
<comment type="caution">
    <text evidence="10">The sequence shown here is derived from an EMBL/GenBank/DDBJ whole genome shotgun (WGS) entry which is preliminary data.</text>
</comment>
<protein>
    <recommendedName>
        <fullName evidence="7">Glycogen synthase</fullName>
        <ecNumber evidence="7">2.4.1.21</ecNumber>
    </recommendedName>
    <alternativeName>
        <fullName evidence="7">Starch [bacterial glycogen] synthase</fullName>
    </alternativeName>
</protein>
<dbReference type="EC" id="2.4.1.21" evidence="7"/>
<dbReference type="Gene3D" id="3.40.50.2000">
    <property type="entry name" value="Glycogen Phosphorylase B"/>
    <property type="match status" value="2"/>
</dbReference>
<feature type="binding site" evidence="7">
    <location>
        <position position="15"/>
    </location>
    <ligand>
        <name>ADP-alpha-D-glucose</name>
        <dbReference type="ChEBI" id="CHEBI:57498"/>
    </ligand>
</feature>
<feature type="domain" description="Starch synthase catalytic" evidence="9">
    <location>
        <begin position="2"/>
        <end position="237"/>
    </location>
</feature>
<reference evidence="10" key="1">
    <citation type="submission" date="2021-01" db="EMBL/GenBank/DDBJ databases">
        <title>Genome public.</title>
        <authorList>
            <person name="Liu C."/>
            <person name="Sun Q."/>
        </authorList>
    </citation>
    <scope>NUCLEOTIDE SEQUENCE</scope>
    <source>
        <strain evidence="10">YIM B02565</strain>
    </source>
</reference>
<evidence type="ECO:0000256" key="2">
    <source>
        <dbReference type="ARBA" id="ARBA00002764"/>
    </source>
</evidence>
<evidence type="ECO:0000256" key="1">
    <source>
        <dbReference type="ARBA" id="ARBA00001478"/>
    </source>
</evidence>
<feature type="domain" description="Glycosyl transferase family 1" evidence="8">
    <location>
        <begin position="290"/>
        <end position="442"/>
    </location>
</feature>
<keyword evidence="4 7" id="KW-0328">Glycosyltransferase</keyword>
<keyword evidence="11" id="KW-1185">Reference proteome</keyword>
<dbReference type="NCBIfam" id="TIGR02095">
    <property type="entry name" value="glgA"/>
    <property type="match status" value="1"/>
</dbReference>
<dbReference type="PANTHER" id="PTHR45825">
    <property type="entry name" value="GRANULE-BOUND STARCH SYNTHASE 1, CHLOROPLASTIC/AMYLOPLASTIC"/>
    <property type="match status" value="1"/>
</dbReference>
<dbReference type="GO" id="GO:0005978">
    <property type="term" value="P:glycogen biosynthetic process"/>
    <property type="evidence" value="ECO:0007669"/>
    <property type="project" value="UniProtKB-UniRule"/>
</dbReference>
<evidence type="ECO:0000259" key="8">
    <source>
        <dbReference type="Pfam" id="PF00534"/>
    </source>
</evidence>
<dbReference type="HAMAP" id="MF_00484">
    <property type="entry name" value="Glycogen_synth"/>
    <property type="match status" value="1"/>
</dbReference>
<keyword evidence="6 7" id="KW-0320">Glycogen biosynthesis</keyword>
<name>A0A937FI16_9CLOT</name>
<organism evidence="10 11">
    <name type="scientific">Clostridium paridis</name>
    <dbReference type="NCBI Taxonomy" id="2803863"/>
    <lineage>
        <taxon>Bacteria</taxon>
        <taxon>Bacillati</taxon>
        <taxon>Bacillota</taxon>
        <taxon>Clostridia</taxon>
        <taxon>Eubacteriales</taxon>
        <taxon>Clostridiaceae</taxon>
        <taxon>Clostridium</taxon>
    </lineage>
</organism>
<dbReference type="Pfam" id="PF00534">
    <property type="entry name" value="Glycos_transf_1"/>
    <property type="match status" value="1"/>
</dbReference>
<evidence type="ECO:0000313" key="10">
    <source>
        <dbReference type="EMBL" id="MBL4934119.1"/>
    </source>
</evidence>
<dbReference type="GO" id="GO:0009011">
    <property type="term" value="F:alpha-1,4-glucan glucosyltransferase (ADP-glucose donor) activity"/>
    <property type="evidence" value="ECO:0007669"/>
    <property type="project" value="UniProtKB-UniRule"/>
</dbReference>
<dbReference type="SUPFAM" id="SSF53756">
    <property type="entry name" value="UDP-Glycosyltransferase/glycogen phosphorylase"/>
    <property type="match status" value="1"/>
</dbReference>
<dbReference type="NCBIfam" id="NF001899">
    <property type="entry name" value="PRK00654.1-2"/>
    <property type="match status" value="1"/>
</dbReference>
<dbReference type="CDD" id="cd03791">
    <property type="entry name" value="GT5_Glycogen_synthase_DULL1-like"/>
    <property type="match status" value="1"/>
</dbReference>
<evidence type="ECO:0000256" key="6">
    <source>
        <dbReference type="ARBA" id="ARBA00023056"/>
    </source>
</evidence>
<comment type="catalytic activity">
    <reaction evidence="1 7">
        <text>[(1-&gt;4)-alpha-D-glucosyl](n) + ADP-alpha-D-glucose = [(1-&gt;4)-alpha-D-glucosyl](n+1) + ADP + H(+)</text>
        <dbReference type="Rhea" id="RHEA:18189"/>
        <dbReference type="Rhea" id="RHEA-COMP:9584"/>
        <dbReference type="Rhea" id="RHEA-COMP:9587"/>
        <dbReference type="ChEBI" id="CHEBI:15378"/>
        <dbReference type="ChEBI" id="CHEBI:15444"/>
        <dbReference type="ChEBI" id="CHEBI:57498"/>
        <dbReference type="ChEBI" id="CHEBI:456216"/>
        <dbReference type="EC" id="2.4.1.21"/>
    </reaction>
</comment>
<comment type="similarity">
    <text evidence="3 7">Belongs to the glycosyltransferase 1 family. Bacterial/plant glycogen synthase subfamily.</text>
</comment>
<gene>
    <name evidence="7 10" type="primary">glgA</name>
    <name evidence="10" type="ORF">JK634_20230</name>
</gene>
<dbReference type="PANTHER" id="PTHR45825:SF11">
    <property type="entry name" value="ALPHA AMYLASE DOMAIN-CONTAINING PROTEIN"/>
    <property type="match status" value="1"/>
</dbReference>
<evidence type="ECO:0000256" key="3">
    <source>
        <dbReference type="ARBA" id="ARBA00010281"/>
    </source>
</evidence>
<dbReference type="Pfam" id="PF08323">
    <property type="entry name" value="Glyco_transf_5"/>
    <property type="match status" value="1"/>
</dbReference>
<dbReference type="InterPro" id="IPR001296">
    <property type="entry name" value="Glyco_trans_1"/>
</dbReference>
<dbReference type="InterPro" id="IPR011835">
    <property type="entry name" value="GS/SS"/>
</dbReference>
<evidence type="ECO:0000259" key="9">
    <source>
        <dbReference type="Pfam" id="PF08323"/>
    </source>
</evidence>
<accession>A0A937FI16</accession>
<comment type="pathway">
    <text evidence="7">Glycan biosynthesis; glycogen biosynthesis.</text>
</comment>
<dbReference type="Proteomes" id="UP000623681">
    <property type="component" value="Unassembled WGS sequence"/>
</dbReference>
<evidence type="ECO:0000256" key="7">
    <source>
        <dbReference type="HAMAP-Rule" id="MF_00484"/>
    </source>
</evidence>
<dbReference type="RefSeq" id="WP_202769581.1">
    <property type="nucleotide sequence ID" value="NZ_JAESWA010000030.1"/>
</dbReference>
<dbReference type="NCBIfam" id="NF001898">
    <property type="entry name" value="PRK00654.1-1"/>
    <property type="match status" value="1"/>
</dbReference>
<dbReference type="EMBL" id="JAESWA010000030">
    <property type="protein sequence ID" value="MBL4934119.1"/>
    <property type="molecule type" value="Genomic_DNA"/>
</dbReference>
<evidence type="ECO:0000256" key="5">
    <source>
        <dbReference type="ARBA" id="ARBA00022679"/>
    </source>
</evidence>
<proteinExistence type="inferred from homology"/>